<evidence type="ECO:0000313" key="2">
    <source>
        <dbReference type="Proteomes" id="UP000822688"/>
    </source>
</evidence>
<dbReference type="EMBL" id="CM026432">
    <property type="protein sequence ID" value="KAG0558003.1"/>
    <property type="molecule type" value="Genomic_DNA"/>
</dbReference>
<accession>A0A8T0GG73</accession>
<evidence type="ECO:0000313" key="1">
    <source>
        <dbReference type="EMBL" id="KAG0558003.1"/>
    </source>
</evidence>
<reference evidence="1 2" key="1">
    <citation type="submission" date="2020-06" db="EMBL/GenBank/DDBJ databases">
        <title>WGS assembly of Ceratodon purpureus strain R40.</title>
        <authorList>
            <person name="Carey S.B."/>
            <person name="Jenkins J."/>
            <person name="Shu S."/>
            <person name="Lovell J.T."/>
            <person name="Sreedasyam A."/>
            <person name="Maumus F."/>
            <person name="Tiley G.P."/>
            <person name="Fernandez-Pozo N."/>
            <person name="Barry K."/>
            <person name="Chen C."/>
            <person name="Wang M."/>
            <person name="Lipzen A."/>
            <person name="Daum C."/>
            <person name="Saski C.A."/>
            <person name="Payton A.C."/>
            <person name="Mcbreen J.C."/>
            <person name="Conrad R.E."/>
            <person name="Kollar L.M."/>
            <person name="Olsson S."/>
            <person name="Huttunen S."/>
            <person name="Landis J.B."/>
            <person name="Wickett N.J."/>
            <person name="Johnson M.G."/>
            <person name="Rensing S.A."/>
            <person name="Grimwood J."/>
            <person name="Schmutz J."/>
            <person name="Mcdaniel S.F."/>
        </authorList>
    </citation>
    <scope>NUCLEOTIDE SEQUENCE [LARGE SCALE GENOMIC DNA]</scope>
    <source>
        <strain evidence="1 2">R40</strain>
    </source>
</reference>
<gene>
    <name evidence="1" type="ORF">KC19_11G171900</name>
</gene>
<proteinExistence type="predicted"/>
<organism evidence="1 2">
    <name type="scientific">Ceratodon purpureus</name>
    <name type="common">Fire moss</name>
    <name type="synonym">Dicranum purpureum</name>
    <dbReference type="NCBI Taxonomy" id="3225"/>
    <lineage>
        <taxon>Eukaryota</taxon>
        <taxon>Viridiplantae</taxon>
        <taxon>Streptophyta</taxon>
        <taxon>Embryophyta</taxon>
        <taxon>Bryophyta</taxon>
        <taxon>Bryophytina</taxon>
        <taxon>Bryopsida</taxon>
        <taxon>Dicranidae</taxon>
        <taxon>Pseudoditrichales</taxon>
        <taxon>Ditrichaceae</taxon>
        <taxon>Ceratodon</taxon>
    </lineage>
</organism>
<dbReference type="AlphaFoldDB" id="A0A8T0GG73"/>
<keyword evidence="2" id="KW-1185">Reference proteome</keyword>
<dbReference type="Proteomes" id="UP000822688">
    <property type="component" value="Chromosome 11"/>
</dbReference>
<protein>
    <submittedName>
        <fullName evidence="1">Uncharacterized protein</fullName>
    </submittedName>
</protein>
<comment type="caution">
    <text evidence="1">The sequence shown here is derived from an EMBL/GenBank/DDBJ whole genome shotgun (WGS) entry which is preliminary data.</text>
</comment>
<sequence length="59" mass="6737">MHVRNNSGPATPRVDSQQIDHPCLQWPHLCEEDLIDDVIPCQLRVTIPSRICAYQGNRV</sequence>
<name>A0A8T0GG73_CERPU</name>